<evidence type="ECO:0000313" key="2">
    <source>
        <dbReference type="EMBL" id="TQM68946.1"/>
    </source>
</evidence>
<dbReference type="NCBIfam" id="TIGR03083">
    <property type="entry name" value="maleylpyruvate isomerase family mycothiol-dependent enzyme"/>
    <property type="match status" value="1"/>
</dbReference>
<feature type="domain" description="Mycothiol-dependent maleylpyruvate isomerase metal-binding" evidence="1">
    <location>
        <begin position="41"/>
        <end position="160"/>
    </location>
</feature>
<dbReference type="Proteomes" id="UP000316706">
    <property type="component" value="Unassembled WGS sequence"/>
</dbReference>
<gene>
    <name evidence="2" type="ORF">FHX41_2622</name>
</gene>
<dbReference type="InterPro" id="IPR024344">
    <property type="entry name" value="MDMPI_metal-binding"/>
</dbReference>
<proteinExistence type="predicted"/>
<dbReference type="Gene3D" id="1.20.120.450">
    <property type="entry name" value="dinb family like domain"/>
    <property type="match status" value="1"/>
</dbReference>
<comment type="caution">
    <text evidence="2">The sequence shown here is derived from an EMBL/GenBank/DDBJ whole genome shotgun (WGS) entry which is preliminary data.</text>
</comment>
<dbReference type="AlphaFoldDB" id="A0A543IEE5"/>
<evidence type="ECO:0000313" key="3">
    <source>
        <dbReference type="Proteomes" id="UP000316706"/>
    </source>
</evidence>
<name>A0A543IEE5_9ACTN</name>
<dbReference type="EMBL" id="VFPO01000001">
    <property type="protein sequence ID" value="TQM68946.1"/>
    <property type="molecule type" value="Genomic_DNA"/>
</dbReference>
<dbReference type="GO" id="GO:0046872">
    <property type="term" value="F:metal ion binding"/>
    <property type="evidence" value="ECO:0007669"/>
    <property type="project" value="InterPro"/>
</dbReference>
<reference evidence="2 3" key="1">
    <citation type="submission" date="2019-06" db="EMBL/GenBank/DDBJ databases">
        <title>Sequencing the genomes of 1000 actinobacteria strains.</title>
        <authorList>
            <person name="Klenk H.-P."/>
        </authorList>
    </citation>
    <scope>NUCLEOTIDE SEQUENCE [LARGE SCALE GENOMIC DNA]</scope>
    <source>
        <strain evidence="2 3">DSM 45043</strain>
    </source>
</reference>
<dbReference type="SUPFAM" id="SSF109854">
    <property type="entry name" value="DinB/YfiT-like putative metalloenzymes"/>
    <property type="match status" value="1"/>
</dbReference>
<dbReference type="OrthoDB" id="5185819at2"/>
<evidence type="ECO:0000259" key="1">
    <source>
        <dbReference type="Pfam" id="PF11716"/>
    </source>
</evidence>
<accession>A0A543IEE5</accession>
<dbReference type="InterPro" id="IPR034660">
    <property type="entry name" value="DinB/YfiT-like"/>
</dbReference>
<sequence>MTGGAAGPRPPVIALAGFRLTGRSYRASLTTMAQDLSGYHRALDLFEGLVAGVPGDGWDAPSPCEGWTARDVAGHVTGGQYLIMALAGGEPEPDASRDPARFVPGDVLMSWRTARKECAEVLTPRALSRPIPFGGFGELPLADYLAAYILEPLVHAWDLARATGQPARLDPDLVHHAFATAQVVAAPLRAAGRLAPPLPPPKGADEQTRMLAFLGRSVPA</sequence>
<dbReference type="InterPro" id="IPR017517">
    <property type="entry name" value="Maleyloyr_isom"/>
</dbReference>
<dbReference type="InterPro" id="IPR017520">
    <property type="entry name" value="CHP03086"/>
</dbReference>
<organism evidence="2 3">
    <name type="scientific">Actinomadura hallensis</name>
    <dbReference type="NCBI Taxonomy" id="337895"/>
    <lineage>
        <taxon>Bacteria</taxon>
        <taxon>Bacillati</taxon>
        <taxon>Actinomycetota</taxon>
        <taxon>Actinomycetes</taxon>
        <taxon>Streptosporangiales</taxon>
        <taxon>Thermomonosporaceae</taxon>
        <taxon>Actinomadura</taxon>
    </lineage>
</organism>
<protein>
    <submittedName>
        <fullName evidence="2">Uncharacterized protein (TIGR03086 family)</fullName>
    </submittedName>
</protein>
<dbReference type="NCBIfam" id="TIGR03086">
    <property type="entry name" value="TIGR03086 family metal-binding protein"/>
    <property type="match status" value="1"/>
</dbReference>
<keyword evidence="3" id="KW-1185">Reference proteome</keyword>
<dbReference type="Pfam" id="PF11716">
    <property type="entry name" value="MDMPI_N"/>
    <property type="match status" value="1"/>
</dbReference>